<reference evidence="3 4" key="1">
    <citation type="submission" date="2024-09" db="EMBL/GenBank/DDBJ databases">
        <title>Aeromonas strains Genome sequencing and assembly.</title>
        <authorList>
            <person name="Hu X."/>
            <person name="Tang B."/>
        </authorList>
    </citation>
    <scope>NUCLEOTIDE SEQUENCE [LARGE SCALE GENOMIC DNA]</scope>
    <source>
        <strain evidence="3 4">NB23SCDHY001</strain>
    </source>
</reference>
<evidence type="ECO:0000313" key="4">
    <source>
        <dbReference type="Proteomes" id="UP001630969"/>
    </source>
</evidence>
<feature type="signal peptide" evidence="1">
    <location>
        <begin position="1"/>
        <end position="19"/>
    </location>
</feature>
<dbReference type="GeneID" id="97221850"/>
<gene>
    <name evidence="3" type="ORF">ACEUDJ_17250</name>
</gene>
<evidence type="ECO:0000313" key="3">
    <source>
        <dbReference type="EMBL" id="MFM4894597.1"/>
    </source>
</evidence>
<proteinExistence type="predicted"/>
<evidence type="ECO:0000256" key="1">
    <source>
        <dbReference type="SAM" id="SignalP"/>
    </source>
</evidence>
<feature type="domain" description="DUF4124" evidence="2">
    <location>
        <begin position="9"/>
        <end position="54"/>
    </location>
</feature>
<dbReference type="Pfam" id="PF13511">
    <property type="entry name" value="DUF4124"/>
    <property type="match status" value="1"/>
</dbReference>
<name>A0ABW9GUJ7_9GAMM</name>
<accession>A0ABW9GUJ7</accession>
<evidence type="ECO:0000259" key="2">
    <source>
        <dbReference type="Pfam" id="PF13511"/>
    </source>
</evidence>
<protein>
    <submittedName>
        <fullName evidence="3">DUF4124 domain-containing protein</fullName>
    </submittedName>
</protein>
<sequence length="186" mass="20301">MNLSRLAGLLLLASLGAHGAKIYSWVDSRGITHYTNAPPAGQKSQEIDLRVAPLVGTMPQSVQVANYHHLTGTDLKQTDLAITLISPEAESTLRDNTGNIVFEARITPTPPTQFDLRLLLDGKERARASNTLMLRLENLDRGTHKVQLELLAKDGTILAKSEIVTFYLHRTRVNQAAAASATPRKG</sequence>
<organism evidence="3 4">
    <name type="scientific">Aeromonas bivalvium</name>
    <dbReference type="NCBI Taxonomy" id="440079"/>
    <lineage>
        <taxon>Bacteria</taxon>
        <taxon>Pseudomonadati</taxon>
        <taxon>Pseudomonadota</taxon>
        <taxon>Gammaproteobacteria</taxon>
        <taxon>Aeromonadales</taxon>
        <taxon>Aeromonadaceae</taxon>
        <taxon>Aeromonas</taxon>
    </lineage>
</organism>
<feature type="chain" id="PRO_5045420936" evidence="1">
    <location>
        <begin position="20"/>
        <end position="186"/>
    </location>
</feature>
<dbReference type="RefSeq" id="WP_408791560.1">
    <property type="nucleotide sequence ID" value="NZ_JBGXBU010000009.1"/>
</dbReference>
<keyword evidence="1" id="KW-0732">Signal</keyword>
<comment type="caution">
    <text evidence="3">The sequence shown here is derived from an EMBL/GenBank/DDBJ whole genome shotgun (WGS) entry which is preliminary data.</text>
</comment>
<dbReference type="Proteomes" id="UP001630969">
    <property type="component" value="Unassembled WGS sequence"/>
</dbReference>
<keyword evidence="4" id="KW-1185">Reference proteome</keyword>
<dbReference type="EMBL" id="JBGXBU010000009">
    <property type="protein sequence ID" value="MFM4894597.1"/>
    <property type="molecule type" value="Genomic_DNA"/>
</dbReference>
<dbReference type="InterPro" id="IPR025392">
    <property type="entry name" value="DUF4124"/>
</dbReference>